<evidence type="ECO:0000256" key="1">
    <source>
        <dbReference type="SAM" id="MobiDB-lite"/>
    </source>
</evidence>
<feature type="compositionally biased region" description="Basic residues" evidence="1">
    <location>
        <begin position="101"/>
        <end position="114"/>
    </location>
</feature>
<evidence type="ECO:0000313" key="2">
    <source>
        <dbReference type="EMBL" id="KAH3683040.1"/>
    </source>
</evidence>
<comment type="caution">
    <text evidence="2">The sequence shown here is derived from an EMBL/GenBank/DDBJ whole genome shotgun (WGS) entry which is preliminary data.</text>
</comment>
<organism evidence="2 3">
    <name type="scientific">Wickerhamomyces pijperi</name>
    <name type="common">Yeast</name>
    <name type="synonym">Pichia pijperi</name>
    <dbReference type="NCBI Taxonomy" id="599730"/>
    <lineage>
        <taxon>Eukaryota</taxon>
        <taxon>Fungi</taxon>
        <taxon>Dikarya</taxon>
        <taxon>Ascomycota</taxon>
        <taxon>Saccharomycotina</taxon>
        <taxon>Saccharomycetes</taxon>
        <taxon>Phaffomycetales</taxon>
        <taxon>Wickerhamomycetaceae</taxon>
        <taxon>Wickerhamomyces</taxon>
    </lineage>
</organism>
<feature type="non-terminal residue" evidence="2">
    <location>
        <position position="168"/>
    </location>
</feature>
<evidence type="ECO:0000313" key="3">
    <source>
        <dbReference type="Proteomes" id="UP000774326"/>
    </source>
</evidence>
<dbReference type="Proteomes" id="UP000774326">
    <property type="component" value="Unassembled WGS sequence"/>
</dbReference>
<feature type="region of interest" description="Disordered" evidence="1">
    <location>
        <begin position="101"/>
        <end position="123"/>
    </location>
</feature>
<sequence>RGLPGVVHGELQRKTRRACPVVPRSPAILQTPDSGPRSPLLWPYPSADATRPVGVPQDRPSCLGHPEIHRQNVRFGAVPCDAHPARVQRVEVVPGIFHARRSTRHVQTRGHRGGSRLQEPQEGVPSCHFESRLHRALFEHHRLCYQICRHAARERCVGVARKPNPHAF</sequence>
<keyword evidence="3" id="KW-1185">Reference proteome</keyword>
<reference evidence="2" key="1">
    <citation type="journal article" date="2021" name="Open Biol.">
        <title>Shared evolutionary footprints suggest mitochondrial oxidative damage underlies multiple complex I losses in fungi.</title>
        <authorList>
            <person name="Schikora-Tamarit M.A."/>
            <person name="Marcet-Houben M."/>
            <person name="Nosek J."/>
            <person name="Gabaldon T."/>
        </authorList>
    </citation>
    <scope>NUCLEOTIDE SEQUENCE</scope>
    <source>
        <strain evidence="2">CBS2887</strain>
    </source>
</reference>
<protein>
    <submittedName>
        <fullName evidence="2">Uncharacterized protein</fullName>
    </submittedName>
</protein>
<feature type="non-terminal residue" evidence="2">
    <location>
        <position position="1"/>
    </location>
</feature>
<dbReference type="EMBL" id="JAEUBG010003270">
    <property type="protein sequence ID" value="KAH3683040.1"/>
    <property type="molecule type" value="Genomic_DNA"/>
</dbReference>
<reference evidence="2" key="2">
    <citation type="submission" date="2021-01" db="EMBL/GenBank/DDBJ databases">
        <authorList>
            <person name="Schikora-Tamarit M.A."/>
        </authorList>
    </citation>
    <scope>NUCLEOTIDE SEQUENCE</scope>
    <source>
        <strain evidence="2">CBS2887</strain>
    </source>
</reference>
<proteinExistence type="predicted"/>
<dbReference type="AlphaFoldDB" id="A0A9P8Q4K8"/>
<name>A0A9P8Q4K8_WICPI</name>
<gene>
    <name evidence="2" type="ORF">WICPIJ_005990</name>
</gene>
<accession>A0A9P8Q4K8</accession>